<dbReference type="GO" id="GO:0042545">
    <property type="term" value="P:cell wall modification"/>
    <property type="evidence" value="ECO:0007669"/>
    <property type="project" value="InterPro"/>
</dbReference>
<dbReference type="GO" id="GO:0030599">
    <property type="term" value="F:pectinesterase activity"/>
    <property type="evidence" value="ECO:0007669"/>
    <property type="project" value="InterPro"/>
</dbReference>
<keyword evidence="3" id="KW-0063">Aspartyl esterase</keyword>
<dbReference type="InterPro" id="IPR011050">
    <property type="entry name" value="Pectin_lyase_fold/virulence"/>
</dbReference>
<keyword evidence="2" id="KW-0378">Hydrolase</keyword>
<feature type="region of interest" description="Disordered" evidence="4">
    <location>
        <begin position="335"/>
        <end position="354"/>
    </location>
</feature>
<organism evidence="6 7">
    <name type="scientific">Paenibacillus cremeus</name>
    <dbReference type="NCBI Taxonomy" id="2163881"/>
    <lineage>
        <taxon>Bacteria</taxon>
        <taxon>Bacillati</taxon>
        <taxon>Bacillota</taxon>
        <taxon>Bacilli</taxon>
        <taxon>Bacillales</taxon>
        <taxon>Paenibacillaceae</taxon>
        <taxon>Paenibacillus</taxon>
    </lineage>
</organism>
<evidence type="ECO:0000313" key="7">
    <source>
        <dbReference type="Proteomes" id="UP000317036"/>
    </source>
</evidence>
<comment type="caution">
    <text evidence="6">The sequence shown here is derived from an EMBL/GenBank/DDBJ whole genome shotgun (WGS) entry which is preliminary data.</text>
</comment>
<keyword evidence="7" id="KW-1185">Reference proteome</keyword>
<dbReference type="SUPFAM" id="SSF51126">
    <property type="entry name" value="Pectin lyase-like"/>
    <property type="match status" value="1"/>
</dbReference>
<dbReference type="InterPro" id="IPR012334">
    <property type="entry name" value="Pectin_lyas_fold"/>
</dbReference>
<dbReference type="PANTHER" id="PTHR31321">
    <property type="entry name" value="ACYL-COA THIOESTER HYDROLASE YBHC-RELATED"/>
    <property type="match status" value="1"/>
</dbReference>
<proteinExistence type="inferred from homology"/>
<dbReference type="Gene3D" id="2.160.20.10">
    <property type="entry name" value="Single-stranded right-handed beta-helix, Pectin lyase-like"/>
    <property type="match status" value="1"/>
</dbReference>
<dbReference type="InterPro" id="IPR000070">
    <property type="entry name" value="Pectinesterase_cat"/>
</dbReference>
<sequence length="372" mass="40195">MKRYLQLDGSKLTSESSTVQAAVYSNAIVDGTYTGTDGSAAASGAKQYKTVQSALDGAPADSTKPYVIFIKNGRYYEKVTVEKPNITLIGESREKTKITFDLAADSKKPDGKTYGTFDSATLSVFARNFTADNMTIENGFDYNANAAKDAKDPTKMANAQAVALRTDKDSDHAVFNNLNLLGFQDTLYAQAGTQYYQNCYIAGNVDFIFGAGQAVFDDCDIVSLDRGSKSNNGYVTAASTLLSNTYGFLFIDSRIKKESPGMADNTVALGRPWHPTTNLPDGTRAANPDAVASVAYVNCYLDSHIRTGGWDPMSGKDKDGNVIWFYPKDSRFYESGNTGPGAASNEERQAISDANAKDYTIAQVLGGWDPKK</sequence>
<dbReference type="AlphaFoldDB" id="A0A559JDU5"/>
<evidence type="ECO:0000259" key="5">
    <source>
        <dbReference type="Pfam" id="PF01095"/>
    </source>
</evidence>
<evidence type="ECO:0000256" key="2">
    <source>
        <dbReference type="ARBA" id="ARBA00022801"/>
    </source>
</evidence>
<dbReference type="GO" id="GO:0009279">
    <property type="term" value="C:cell outer membrane"/>
    <property type="evidence" value="ECO:0007669"/>
    <property type="project" value="TreeGrafter"/>
</dbReference>
<name>A0A559JDU5_9BACL</name>
<dbReference type="Pfam" id="PF01095">
    <property type="entry name" value="Pectinesterase"/>
    <property type="match status" value="1"/>
</dbReference>
<dbReference type="PANTHER" id="PTHR31321:SF57">
    <property type="entry name" value="PECTINESTERASE 53-RELATED"/>
    <property type="match status" value="1"/>
</dbReference>
<dbReference type="Proteomes" id="UP000317036">
    <property type="component" value="Unassembled WGS sequence"/>
</dbReference>
<accession>A0A559JDU5</accession>
<evidence type="ECO:0000256" key="1">
    <source>
        <dbReference type="ARBA" id="ARBA00008891"/>
    </source>
</evidence>
<reference evidence="6 7" key="1">
    <citation type="submission" date="2019-07" db="EMBL/GenBank/DDBJ databases">
        <authorList>
            <person name="Kim J."/>
        </authorList>
    </citation>
    <scope>NUCLEOTIDE SEQUENCE [LARGE SCALE GENOMIC DNA]</scope>
    <source>
        <strain evidence="6 7">JC52</strain>
    </source>
</reference>
<feature type="domain" description="Pectinesterase catalytic" evidence="5">
    <location>
        <begin position="41"/>
        <end position="364"/>
    </location>
</feature>
<evidence type="ECO:0000256" key="4">
    <source>
        <dbReference type="SAM" id="MobiDB-lite"/>
    </source>
</evidence>
<comment type="similarity">
    <text evidence="1">Belongs to the pectinesterase family.</text>
</comment>
<evidence type="ECO:0000256" key="3">
    <source>
        <dbReference type="ARBA" id="ARBA00023085"/>
    </source>
</evidence>
<dbReference type="EMBL" id="VNJI01000096">
    <property type="protein sequence ID" value="TVX98052.1"/>
    <property type="molecule type" value="Genomic_DNA"/>
</dbReference>
<dbReference type="OrthoDB" id="9804686at2"/>
<protein>
    <submittedName>
        <fullName evidence="6">Pectinesterase A</fullName>
    </submittedName>
</protein>
<evidence type="ECO:0000313" key="6">
    <source>
        <dbReference type="EMBL" id="TVX98052.1"/>
    </source>
</evidence>
<gene>
    <name evidence="6" type="ORF">FPZ49_34705</name>
</gene>